<dbReference type="HAMAP" id="MF_00147_B">
    <property type="entry name" value="TIM_B"/>
    <property type="match status" value="1"/>
</dbReference>
<dbReference type="Pfam" id="PF00044">
    <property type="entry name" value="Gp_dh_N"/>
    <property type="match status" value="1"/>
</dbReference>
<evidence type="ECO:0000256" key="1">
    <source>
        <dbReference type="ARBA" id="ARBA00004869"/>
    </source>
</evidence>
<gene>
    <name evidence="14" type="ORF">GSBLH_T00000702001</name>
</gene>
<evidence type="ECO:0000256" key="8">
    <source>
        <dbReference type="ARBA" id="ARBA00023027"/>
    </source>
</evidence>
<dbReference type="InterPro" id="IPR036291">
    <property type="entry name" value="NAD(P)-bd_dom_sf"/>
</dbReference>
<dbReference type="Gene3D" id="3.30.360.10">
    <property type="entry name" value="Dihydrodipicolinate Reductase, domain 2"/>
    <property type="match status" value="1"/>
</dbReference>
<dbReference type="InterPro" id="IPR020828">
    <property type="entry name" value="GlycerAld_3-P_DH_NAD(P)-bd"/>
</dbReference>
<evidence type="ECO:0000256" key="10">
    <source>
        <dbReference type="ARBA" id="ARBA00023235"/>
    </source>
</evidence>
<dbReference type="SMART" id="SM00846">
    <property type="entry name" value="Gp_dh_N"/>
    <property type="match status" value="1"/>
</dbReference>
<dbReference type="OMA" id="FISTTYM"/>
<keyword evidence="8" id="KW-0520">NAD</keyword>
<dbReference type="FunCoup" id="D8LXP8">
    <property type="interactions" value="74"/>
</dbReference>
<dbReference type="CDD" id="cd05214">
    <property type="entry name" value="GAPDH_I_N"/>
    <property type="match status" value="1"/>
</dbReference>
<dbReference type="OrthoDB" id="1152826at2759"/>
<dbReference type="GO" id="GO:0006096">
    <property type="term" value="P:glycolytic process"/>
    <property type="evidence" value="ECO:0007669"/>
    <property type="project" value="UniProtKB-KW"/>
</dbReference>
<comment type="pathway">
    <text evidence="11">Carbohydrate biosynthesis.</text>
</comment>
<evidence type="ECO:0000256" key="4">
    <source>
        <dbReference type="ARBA" id="ARBA00011738"/>
    </source>
</evidence>
<evidence type="ECO:0000313" key="14">
    <source>
        <dbReference type="EMBL" id="CBK20353.2"/>
    </source>
</evidence>
<protein>
    <recommendedName>
        <fullName evidence="6">glyceraldehyde-3-phosphate dehydrogenase (phosphorylating)</fullName>
        <ecNumber evidence="6">1.2.1.12</ecNumber>
    </recommendedName>
</protein>
<evidence type="ECO:0000256" key="2">
    <source>
        <dbReference type="ARBA" id="ARBA00007406"/>
    </source>
</evidence>
<dbReference type="InterPro" id="IPR020831">
    <property type="entry name" value="GlycerAld/Erythrose_P_DH"/>
</dbReference>
<evidence type="ECO:0000256" key="6">
    <source>
        <dbReference type="ARBA" id="ARBA00013119"/>
    </source>
</evidence>
<dbReference type="GeneID" id="24917997"/>
<dbReference type="InterPro" id="IPR035990">
    <property type="entry name" value="TIM_sf"/>
</dbReference>
<evidence type="ECO:0000313" key="15">
    <source>
        <dbReference type="Proteomes" id="UP000008312"/>
    </source>
</evidence>
<dbReference type="GO" id="GO:0005829">
    <property type="term" value="C:cytosol"/>
    <property type="evidence" value="ECO:0007669"/>
    <property type="project" value="TreeGrafter"/>
</dbReference>
<dbReference type="Pfam" id="PF02800">
    <property type="entry name" value="Gp_dh_C"/>
    <property type="match status" value="1"/>
</dbReference>
<dbReference type="AlphaFoldDB" id="D8LXP8"/>
<dbReference type="InterPro" id="IPR022896">
    <property type="entry name" value="TrioseP_Isoase_bac/euk"/>
</dbReference>
<dbReference type="GO" id="GO:0051287">
    <property type="term" value="F:NAD binding"/>
    <property type="evidence" value="ECO:0007669"/>
    <property type="project" value="InterPro"/>
</dbReference>
<dbReference type="FunFam" id="3.20.20.70:FF:000025">
    <property type="entry name" value="Triosephosphate isomerase"/>
    <property type="match status" value="1"/>
</dbReference>
<evidence type="ECO:0000256" key="9">
    <source>
        <dbReference type="ARBA" id="ARBA00023152"/>
    </source>
</evidence>
<evidence type="ECO:0000259" key="13">
    <source>
        <dbReference type="SMART" id="SM00846"/>
    </source>
</evidence>
<feature type="domain" description="Glyceraldehyde 3-phosphate dehydrogenase NAD(P) binding" evidence="13">
    <location>
        <begin position="268"/>
        <end position="416"/>
    </location>
</feature>
<dbReference type="GO" id="GO:0006006">
    <property type="term" value="P:glucose metabolic process"/>
    <property type="evidence" value="ECO:0007669"/>
    <property type="project" value="InterPro"/>
</dbReference>
<dbReference type="CDD" id="cd18126">
    <property type="entry name" value="GAPDH_I_C"/>
    <property type="match status" value="1"/>
</dbReference>
<comment type="subunit">
    <text evidence="5">Homotetramer.</text>
</comment>
<dbReference type="InterPro" id="IPR006424">
    <property type="entry name" value="Glyceraldehyde-3-P_DH_1"/>
</dbReference>
<dbReference type="InterPro" id="IPR020829">
    <property type="entry name" value="GlycerAld_3-P_DH_cat"/>
</dbReference>
<keyword evidence="10" id="KW-0413">Isomerase</keyword>
<evidence type="ECO:0000256" key="5">
    <source>
        <dbReference type="ARBA" id="ARBA00011881"/>
    </source>
</evidence>
<dbReference type="NCBIfam" id="TIGR00419">
    <property type="entry name" value="tim"/>
    <property type="match status" value="1"/>
</dbReference>
<evidence type="ECO:0000256" key="11">
    <source>
        <dbReference type="ARBA" id="ARBA00024331"/>
    </source>
</evidence>
<dbReference type="InterPro" id="IPR000652">
    <property type="entry name" value="Triosephosphate_isomerase"/>
</dbReference>
<keyword evidence="9" id="KW-0324">Glycolysis</keyword>
<dbReference type="NCBIfam" id="TIGR01534">
    <property type="entry name" value="GAPDH-I"/>
    <property type="match status" value="1"/>
</dbReference>
<dbReference type="InterPro" id="IPR020830">
    <property type="entry name" value="GlycerAld_3-P_DH_AS"/>
</dbReference>
<dbReference type="Gene3D" id="3.20.20.70">
    <property type="entry name" value="Aldolase class I"/>
    <property type="match status" value="1"/>
</dbReference>
<dbReference type="PROSITE" id="PS00071">
    <property type="entry name" value="GAPDH"/>
    <property type="match status" value="1"/>
</dbReference>
<accession>D8LXP8</accession>
<dbReference type="Proteomes" id="UP000008312">
    <property type="component" value="Unassembled WGS sequence"/>
</dbReference>
<dbReference type="PANTHER" id="PTHR10836:SF130">
    <property type="entry name" value="TRIOSEPHOSPHATE ISOMERASE_GLYCERALDEHYDE-3-PHOSPHATE DEHYDROGENASE"/>
    <property type="match status" value="1"/>
</dbReference>
<dbReference type="GO" id="GO:0004365">
    <property type="term" value="F:glyceraldehyde-3-phosphate dehydrogenase (NAD+) (phosphorylating) activity"/>
    <property type="evidence" value="ECO:0007669"/>
    <property type="project" value="UniProtKB-EC"/>
</dbReference>
<sequence length="601" mass="64824">MFTRSAIVARNFGTAARKLFVGGNWKCNGSIAKVQEIVSTLNASNLNSDAEVVIAPPTAYLRDTVSTVRPDVQVAAQDVWSQGNGAFTGETSAEMLKDLKVGWAIVGHSERRGKGESDAEVATKAAYAQKNGLKVICCLGESLQERESGRFAEVVTRQLKAYADAIKNWDDAVIAYEPIWAIGTGKVATPAQAEEVHAILRKWLRENVSGAVADKVRIIYGGSVNAKNCNELGKQADIDGFLVGGASLKPEFVNIINANSTVKNAGPVNVGINGFGRIGRLVFRASQPNPLVNVVAINDPFITPDYMEYMIMHDSTHGPFQGTVKAEKDAIIVNGRRIVVSNEMDPKKIQWGAAGAEYIVESTGVFTAQEKAAQHLEGGAKKVVISAPSKDAPMFVMGVNNTSYTKDLKVVSNASCTTNCLAPLAKIINDKFGLKEGLMTTVHAVTSTQKVLDGPSKKDWRGGRSACFNIIPSSTGAAKAVGKVIPELNGKLTGMSFRVPTEDVSVVDLTCTLSKPATYEQIKAAVKEASETYLKGIMGYVDYDIVSRDLLTCPYSSVFDAKAGIALNEHFVKLVSWYDNEWGYSNRMVDLIQYMAKVDRS</sequence>
<dbReference type="EC" id="1.2.1.12" evidence="6"/>
<evidence type="ECO:0000256" key="3">
    <source>
        <dbReference type="ARBA" id="ARBA00007422"/>
    </source>
</evidence>
<dbReference type="PANTHER" id="PTHR10836">
    <property type="entry name" value="GLYCERALDEHYDE 3-PHOSPHATE DEHYDROGENASE"/>
    <property type="match status" value="1"/>
</dbReference>
<dbReference type="RefSeq" id="XP_012894401.1">
    <property type="nucleotide sequence ID" value="XM_013038947.1"/>
</dbReference>
<dbReference type="SUPFAM" id="SSF51351">
    <property type="entry name" value="Triosephosphate isomerase (TIM)"/>
    <property type="match status" value="1"/>
</dbReference>
<comment type="similarity">
    <text evidence="2 12">Belongs to the glyceraldehyde-3-phosphate dehydrogenase family.</text>
</comment>
<dbReference type="PROSITE" id="PS51440">
    <property type="entry name" value="TIM_2"/>
    <property type="match status" value="1"/>
</dbReference>
<comment type="similarity">
    <text evidence="3">Belongs to the triosephosphate isomerase family.</text>
</comment>
<dbReference type="SUPFAM" id="SSF55347">
    <property type="entry name" value="Glyceraldehyde-3-phosphate dehydrogenase-like, C-terminal domain"/>
    <property type="match status" value="1"/>
</dbReference>
<dbReference type="FunFam" id="3.30.360.10:FF:000001">
    <property type="entry name" value="Glyceraldehyde-3-phosphate dehydrogenase"/>
    <property type="match status" value="1"/>
</dbReference>
<dbReference type="InterPro" id="IPR020861">
    <property type="entry name" value="Triosephosphate_isomerase_AS"/>
</dbReference>
<comment type="pathway">
    <text evidence="1">Carbohydrate degradation; glycolysis; pyruvate from D-glyceraldehyde 3-phosphate: step 1/5.</text>
</comment>
<name>D8LXP8_BLAHO</name>
<comment type="subunit">
    <text evidence="4">Homodimer.</text>
</comment>
<proteinExistence type="inferred from homology"/>
<dbReference type="FunFam" id="3.40.50.720:FF:000266">
    <property type="entry name" value="Glyceraldehyde-3-phosphate dehydrogenase"/>
    <property type="match status" value="1"/>
</dbReference>
<dbReference type="InterPro" id="IPR013785">
    <property type="entry name" value="Aldolase_TIM"/>
</dbReference>
<reference evidence="14" key="1">
    <citation type="submission" date="2010-02" db="EMBL/GenBank/DDBJ databases">
        <title>Sequencing and annotation of the Blastocystis hominis genome.</title>
        <authorList>
            <person name="Wincker P."/>
        </authorList>
    </citation>
    <scope>NUCLEOTIDE SEQUENCE</scope>
    <source>
        <strain evidence="14">Singapore isolate B</strain>
    </source>
</reference>
<dbReference type="Gene3D" id="3.40.50.720">
    <property type="entry name" value="NAD(P)-binding Rossmann-like Domain"/>
    <property type="match status" value="1"/>
</dbReference>
<dbReference type="InParanoid" id="D8LXP8"/>
<dbReference type="PROSITE" id="PS00171">
    <property type="entry name" value="TIM_1"/>
    <property type="match status" value="1"/>
</dbReference>
<dbReference type="GO" id="GO:0050661">
    <property type="term" value="F:NADP binding"/>
    <property type="evidence" value="ECO:0007669"/>
    <property type="project" value="InterPro"/>
</dbReference>
<evidence type="ECO:0000256" key="7">
    <source>
        <dbReference type="ARBA" id="ARBA00023002"/>
    </source>
</evidence>
<keyword evidence="15" id="KW-1185">Reference proteome</keyword>
<organism evidence="14">
    <name type="scientific">Blastocystis hominis</name>
    <dbReference type="NCBI Taxonomy" id="12968"/>
    <lineage>
        <taxon>Eukaryota</taxon>
        <taxon>Sar</taxon>
        <taxon>Stramenopiles</taxon>
        <taxon>Bigyra</taxon>
        <taxon>Opalozoa</taxon>
        <taxon>Opalinata</taxon>
        <taxon>Blastocystidae</taxon>
        <taxon>Blastocystis</taxon>
    </lineage>
</organism>
<dbReference type="PRINTS" id="PR00078">
    <property type="entry name" value="G3PDHDRGNASE"/>
</dbReference>
<dbReference type="GO" id="GO:0004807">
    <property type="term" value="F:triose-phosphate isomerase activity"/>
    <property type="evidence" value="ECO:0007669"/>
    <property type="project" value="InterPro"/>
</dbReference>
<dbReference type="Pfam" id="PF00121">
    <property type="entry name" value="TIM"/>
    <property type="match status" value="1"/>
</dbReference>
<dbReference type="SUPFAM" id="SSF51735">
    <property type="entry name" value="NAD(P)-binding Rossmann-fold domains"/>
    <property type="match status" value="1"/>
</dbReference>
<evidence type="ECO:0000256" key="12">
    <source>
        <dbReference type="RuleBase" id="RU000397"/>
    </source>
</evidence>
<dbReference type="CDD" id="cd00311">
    <property type="entry name" value="TIM"/>
    <property type="match status" value="1"/>
</dbReference>
<keyword evidence="7" id="KW-0560">Oxidoreductase</keyword>
<dbReference type="EMBL" id="FN668639">
    <property type="protein sequence ID" value="CBK20353.2"/>
    <property type="molecule type" value="Genomic_DNA"/>
</dbReference>